<proteinExistence type="predicted"/>
<feature type="compositionally biased region" description="Polar residues" evidence="1">
    <location>
        <begin position="31"/>
        <end position="44"/>
    </location>
</feature>
<protein>
    <submittedName>
        <fullName evidence="2">Uncharacterized protein</fullName>
    </submittedName>
</protein>
<evidence type="ECO:0000313" key="2">
    <source>
        <dbReference type="EMBL" id="BAT73609.1"/>
    </source>
</evidence>
<dbReference type="AlphaFoldDB" id="A0A0S3QZ47"/>
<reference evidence="2 3" key="1">
    <citation type="journal article" date="2015" name="Sci. Rep.">
        <title>The power of single molecule real-time sequencing technology in the de novo assembly of a eukaryotic genome.</title>
        <authorList>
            <person name="Sakai H."/>
            <person name="Naito K."/>
            <person name="Ogiso-Tanaka E."/>
            <person name="Takahashi Y."/>
            <person name="Iseki K."/>
            <person name="Muto C."/>
            <person name="Satou K."/>
            <person name="Teruya K."/>
            <person name="Shiroma A."/>
            <person name="Shimoji M."/>
            <person name="Hirano T."/>
            <person name="Itoh T."/>
            <person name="Kaga A."/>
            <person name="Tomooka N."/>
        </authorList>
    </citation>
    <scope>NUCLEOTIDE SEQUENCE [LARGE SCALE GENOMIC DNA]</scope>
    <source>
        <strain evidence="3">cv. Shumari</strain>
    </source>
</reference>
<accession>A0A0S3QZ47</accession>
<keyword evidence="3" id="KW-1185">Reference proteome</keyword>
<evidence type="ECO:0000256" key="1">
    <source>
        <dbReference type="SAM" id="MobiDB-lite"/>
    </source>
</evidence>
<sequence length="76" mass="9063">MRWEEAATIQFESTETHRLKKTNLRVDQRTSARTSHYQQTTTVPIATPPHHNIAPPRTEREIWGEKKRISLKERRE</sequence>
<feature type="region of interest" description="Disordered" evidence="1">
    <location>
        <begin position="25"/>
        <end position="56"/>
    </location>
</feature>
<gene>
    <name evidence="2" type="primary">Vigan.01G111200</name>
    <name evidence="2" type="ORF">VIGAN_01111200</name>
</gene>
<name>A0A0S3QZ47_PHAAN</name>
<dbReference type="EMBL" id="AP015034">
    <property type="protein sequence ID" value="BAT73609.1"/>
    <property type="molecule type" value="Genomic_DNA"/>
</dbReference>
<organism evidence="2 3">
    <name type="scientific">Vigna angularis var. angularis</name>
    <dbReference type="NCBI Taxonomy" id="157739"/>
    <lineage>
        <taxon>Eukaryota</taxon>
        <taxon>Viridiplantae</taxon>
        <taxon>Streptophyta</taxon>
        <taxon>Embryophyta</taxon>
        <taxon>Tracheophyta</taxon>
        <taxon>Spermatophyta</taxon>
        <taxon>Magnoliopsida</taxon>
        <taxon>eudicotyledons</taxon>
        <taxon>Gunneridae</taxon>
        <taxon>Pentapetalae</taxon>
        <taxon>rosids</taxon>
        <taxon>fabids</taxon>
        <taxon>Fabales</taxon>
        <taxon>Fabaceae</taxon>
        <taxon>Papilionoideae</taxon>
        <taxon>50 kb inversion clade</taxon>
        <taxon>NPAAA clade</taxon>
        <taxon>indigoferoid/millettioid clade</taxon>
        <taxon>Phaseoleae</taxon>
        <taxon>Vigna</taxon>
    </lineage>
</organism>
<dbReference type="Proteomes" id="UP000291084">
    <property type="component" value="Chromosome 1"/>
</dbReference>
<evidence type="ECO:0000313" key="3">
    <source>
        <dbReference type="Proteomes" id="UP000291084"/>
    </source>
</evidence>